<organism evidence="4 5">
    <name type="scientific">Polaribacter marinaquae</name>
    <dbReference type="NCBI Taxonomy" id="1642819"/>
    <lineage>
        <taxon>Bacteria</taxon>
        <taxon>Pseudomonadati</taxon>
        <taxon>Bacteroidota</taxon>
        <taxon>Flavobacteriia</taxon>
        <taxon>Flavobacteriales</taxon>
        <taxon>Flavobacteriaceae</taxon>
    </lineage>
</organism>
<sequence>MKKNYIITLFLMLCFGALSYGQGSESFANSNATGSYADNSFVGDGGITWTYVASRNANNTAGVTLPAVMLRRSSSDSKITSSTISGGIGNFSVKLYKGFTGAGNRQVELFINGESKGTSVAFDDFDEHVFSVSGINVSGDIVIEIKNITEKQVIVDDISWTAPSSDPAINTIGTISLLEYFEGNGPSPEKGINVEGTNLTSDITVTAPTNFEVSVDATGTYSQSIALAQTSGEVASTPIYVRLKEGLGEGTFADNITLSSAGAESVTIAVTGEVKNADPQFTYAESLSKFSYTLEEGPSDVQNFSVEGLFLTDDFIIAAPENFEISFSQDTDFASSLSITPADGKIEDIIYIRLKAGITVPGNYQGDVTLSSAGVTAVTFNAEGVVYGELTNNIIISGVFDGSLTGGIPKGVELYVLEDVADLSLFGLSSVSNGGGSTDGDIEFNFPSIAVTAGTFIYISSSEAGFTDFFGKNADYITGVVNINGDDSIELYENGKIIDVFGNVNKDGSGETWEYLDGWAYRNSTSSPQGTTFTDTNWSYSGVDGLEGGTNNATATTPFPIGTFQPATAAVSRNSIEGFKTFPNPVTNKEFTVSTNNTSVKQIIIFNVLGKKVYAASFSGVKSTINVSDMNAGVYIVKVTEDGKTATKKLVIR</sequence>
<dbReference type="Proteomes" id="UP001491088">
    <property type="component" value="Chromosome"/>
</dbReference>
<dbReference type="RefSeq" id="WP_340932205.1">
    <property type="nucleotide sequence ID" value="NZ_CP150496.1"/>
</dbReference>
<dbReference type="EMBL" id="CP150496">
    <property type="protein sequence ID" value="WYW54966.1"/>
    <property type="molecule type" value="Genomic_DNA"/>
</dbReference>
<evidence type="ECO:0000259" key="3">
    <source>
        <dbReference type="Pfam" id="PF18962"/>
    </source>
</evidence>
<gene>
    <name evidence="4" type="ORF">WG950_10545</name>
</gene>
<protein>
    <submittedName>
        <fullName evidence="4">T9SS type A sorting domain-containing protein</fullName>
    </submittedName>
</protein>
<evidence type="ECO:0000256" key="1">
    <source>
        <dbReference type="ARBA" id="ARBA00022729"/>
    </source>
</evidence>
<feature type="signal peptide" evidence="2">
    <location>
        <begin position="1"/>
        <end position="19"/>
    </location>
</feature>
<dbReference type="NCBIfam" id="TIGR04183">
    <property type="entry name" value="Por_Secre_tail"/>
    <property type="match status" value="1"/>
</dbReference>
<keyword evidence="1 2" id="KW-0732">Signal</keyword>
<name>A0ABZ2TPA2_9FLAO</name>
<keyword evidence="5" id="KW-1185">Reference proteome</keyword>
<feature type="chain" id="PRO_5046056765" evidence="2">
    <location>
        <begin position="20"/>
        <end position="653"/>
    </location>
</feature>
<dbReference type="Pfam" id="PF18962">
    <property type="entry name" value="Por_Secre_tail"/>
    <property type="match status" value="1"/>
</dbReference>
<reference evidence="4 5" key="1">
    <citation type="submission" date="2024-03" db="EMBL/GenBank/DDBJ databases">
        <authorList>
            <person name="Cao K."/>
        </authorList>
    </citation>
    <scope>NUCLEOTIDE SEQUENCE [LARGE SCALE GENOMIC DNA]</scope>
    <source>
        <strain evidence="4 5">MCCC 1K00696</strain>
    </source>
</reference>
<feature type="domain" description="Secretion system C-terminal sorting" evidence="3">
    <location>
        <begin position="582"/>
        <end position="652"/>
    </location>
</feature>
<evidence type="ECO:0000313" key="5">
    <source>
        <dbReference type="Proteomes" id="UP001491088"/>
    </source>
</evidence>
<proteinExistence type="predicted"/>
<evidence type="ECO:0000313" key="4">
    <source>
        <dbReference type="EMBL" id="WYW54966.1"/>
    </source>
</evidence>
<accession>A0ABZ2TPA2</accession>
<evidence type="ECO:0000256" key="2">
    <source>
        <dbReference type="SAM" id="SignalP"/>
    </source>
</evidence>
<dbReference type="InterPro" id="IPR026444">
    <property type="entry name" value="Secre_tail"/>
</dbReference>